<dbReference type="PIRSF" id="PIRSF033490">
    <property type="entry name" value="MazF"/>
    <property type="match status" value="1"/>
</dbReference>
<comment type="similarity">
    <text evidence="1 3">Belongs to the PemK/MazF family.</text>
</comment>
<comment type="function">
    <text evidence="3">Toxic component of a type II toxin-antitoxin (TA) system.</text>
</comment>
<reference evidence="4" key="1">
    <citation type="submission" date="2023-06" db="EMBL/GenBank/DDBJ databases">
        <title>Sysu t00192.</title>
        <authorList>
            <person name="Gao L."/>
            <person name="Fang B.-Z."/>
            <person name="Li W.-J."/>
        </authorList>
    </citation>
    <scope>NUCLEOTIDE SEQUENCE</scope>
    <source>
        <strain evidence="4">SYSU T00192</strain>
    </source>
</reference>
<dbReference type="GO" id="GO:0016787">
    <property type="term" value="F:hydrolase activity"/>
    <property type="evidence" value="ECO:0007669"/>
    <property type="project" value="UniProtKB-KW"/>
</dbReference>
<comment type="caution">
    <text evidence="4">The sequence shown here is derived from an EMBL/GenBank/DDBJ whole genome shotgun (WGS) entry which is preliminary data.</text>
</comment>
<protein>
    <recommendedName>
        <fullName evidence="3">mRNA interferase</fullName>
        <ecNumber evidence="3">3.1.-.-</ecNumber>
    </recommendedName>
</protein>
<dbReference type="SUPFAM" id="SSF50118">
    <property type="entry name" value="Cell growth inhibitor/plasmid maintenance toxic component"/>
    <property type="match status" value="1"/>
</dbReference>
<dbReference type="Gene3D" id="2.30.30.110">
    <property type="match status" value="1"/>
</dbReference>
<dbReference type="Pfam" id="PF02452">
    <property type="entry name" value="PemK_toxin"/>
    <property type="match status" value="1"/>
</dbReference>
<keyword evidence="2" id="KW-1277">Toxin-antitoxin system</keyword>
<dbReference type="PANTHER" id="PTHR33988">
    <property type="entry name" value="ENDORIBONUCLEASE MAZF-RELATED"/>
    <property type="match status" value="1"/>
</dbReference>
<evidence type="ECO:0000256" key="2">
    <source>
        <dbReference type="ARBA" id="ARBA00022649"/>
    </source>
</evidence>
<organism evidence="4 5">
    <name type="scientific">Demequina litoralis</name>
    <dbReference type="NCBI Taxonomy" id="3051660"/>
    <lineage>
        <taxon>Bacteria</taxon>
        <taxon>Bacillati</taxon>
        <taxon>Actinomycetota</taxon>
        <taxon>Actinomycetes</taxon>
        <taxon>Micrococcales</taxon>
        <taxon>Demequinaceae</taxon>
        <taxon>Demequina</taxon>
    </lineage>
</organism>
<evidence type="ECO:0000313" key="5">
    <source>
        <dbReference type="Proteomes" id="UP001172728"/>
    </source>
</evidence>
<dbReference type="Proteomes" id="UP001172728">
    <property type="component" value="Unassembled WGS sequence"/>
</dbReference>
<evidence type="ECO:0000256" key="1">
    <source>
        <dbReference type="ARBA" id="ARBA00007521"/>
    </source>
</evidence>
<dbReference type="PANTHER" id="PTHR33988:SF2">
    <property type="entry name" value="ENDORIBONUCLEASE MAZF"/>
    <property type="match status" value="1"/>
</dbReference>
<evidence type="ECO:0000256" key="3">
    <source>
        <dbReference type="PIRNR" id="PIRNR033490"/>
    </source>
</evidence>
<proteinExistence type="inferred from homology"/>
<evidence type="ECO:0000313" key="4">
    <source>
        <dbReference type="EMBL" id="MDN4476853.1"/>
    </source>
</evidence>
<keyword evidence="3" id="KW-0540">Nuclease</keyword>
<dbReference type="EMBL" id="JAUHPW010000012">
    <property type="protein sequence ID" value="MDN4476853.1"/>
    <property type="molecule type" value="Genomic_DNA"/>
</dbReference>
<keyword evidence="3 4" id="KW-0378">Hydrolase</keyword>
<gene>
    <name evidence="4" type="ORF">QQX09_13420</name>
</gene>
<keyword evidence="3" id="KW-0255">Endonuclease</keyword>
<name>A0ABT8GCI6_9MICO</name>
<dbReference type="InterPro" id="IPR011067">
    <property type="entry name" value="Plasmid_toxin/cell-grow_inhib"/>
</dbReference>
<dbReference type="InterPro" id="IPR003477">
    <property type="entry name" value="PemK-like"/>
</dbReference>
<dbReference type="RefSeq" id="WP_301135645.1">
    <property type="nucleotide sequence ID" value="NZ_JAUHPW010000012.1"/>
</dbReference>
<sequence length="114" mass="12079">MIARGDVVWVDFGVPRGSEPAKRRPAVVVQADWLLATAAATVLVVPLTSNIGLEAFPGNVRVPQEASGLDRDAVAVVSQVGPVGRELIDPFPVGHVPIHLMRELGEGVRLTLDV</sequence>
<keyword evidence="5" id="KW-1185">Reference proteome</keyword>
<dbReference type="EC" id="3.1.-.-" evidence="3"/>
<accession>A0ABT8GCI6</accession>